<reference evidence="2 3" key="1">
    <citation type="submission" date="2024-08" db="EMBL/GenBank/DDBJ databases">
        <authorList>
            <person name="Lu H."/>
        </authorList>
    </citation>
    <scope>NUCLEOTIDE SEQUENCE [LARGE SCALE GENOMIC DNA]</scope>
    <source>
        <strain evidence="2 3">DXS20W</strain>
    </source>
</reference>
<keyword evidence="3" id="KW-1185">Reference proteome</keyword>
<dbReference type="InterPro" id="IPR012338">
    <property type="entry name" value="Beta-lactam/transpept-like"/>
</dbReference>
<feature type="domain" description="Beta-lactamase-related" evidence="1">
    <location>
        <begin position="62"/>
        <end position="385"/>
    </location>
</feature>
<proteinExistence type="predicted"/>
<keyword evidence="2" id="KW-0378">Hydrolase</keyword>
<dbReference type="Pfam" id="PF00144">
    <property type="entry name" value="Beta-lactamase"/>
    <property type="match status" value="1"/>
</dbReference>
<dbReference type="Gene3D" id="3.40.710.10">
    <property type="entry name" value="DD-peptidase/beta-lactamase superfamily"/>
    <property type="match status" value="1"/>
</dbReference>
<organism evidence="2 3">
    <name type="scientific">Pelomonas lactea</name>
    <dbReference type="NCBI Taxonomy" id="3299030"/>
    <lineage>
        <taxon>Bacteria</taxon>
        <taxon>Pseudomonadati</taxon>
        <taxon>Pseudomonadota</taxon>
        <taxon>Betaproteobacteria</taxon>
        <taxon>Burkholderiales</taxon>
        <taxon>Sphaerotilaceae</taxon>
        <taxon>Roseateles</taxon>
    </lineage>
</organism>
<dbReference type="RefSeq" id="WP_394511708.1">
    <property type="nucleotide sequence ID" value="NZ_JBIGHX010000004.1"/>
</dbReference>
<dbReference type="SUPFAM" id="SSF56601">
    <property type="entry name" value="beta-lactamase/transpeptidase-like"/>
    <property type="match status" value="1"/>
</dbReference>
<name>A0ABW7GLK1_9BURK</name>
<dbReference type="PANTHER" id="PTHR43283">
    <property type="entry name" value="BETA-LACTAMASE-RELATED"/>
    <property type="match status" value="1"/>
</dbReference>
<evidence type="ECO:0000259" key="1">
    <source>
        <dbReference type="Pfam" id="PF00144"/>
    </source>
</evidence>
<comment type="caution">
    <text evidence="2">The sequence shown here is derived from an EMBL/GenBank/DDBJ whole genome shotgun (WGS) entry which is preliminary data.</text>
</comment>
<accession>A0ABW7GLK1</accession>
<dbReference type="PANTHER" id="PTHR43283:SF3">
    <property type="entry name" value="BETA-LACTAMASE FAMILY PROTEIN (AFU_ORTHOLOGUE AFUA_5G07500)"/>
    <property type="match status" value="1"/>
</dbReference>
<evidence type="ECO:0000313" key="2">
    <source>
        <dbReference type="EMBL" id="MFG6462853.1"/>
    </source>
</evidence>
<dbReference type="EMBL" id="JBIGHX010000004">
    <property type="protein sequence ID" value="MFG6462853.1"/>
    <property type="molecule type" value="Genomic_DNA"/>
</dbReference>
<dbReference type="InterPro" id="IPR001466">
    <property type="entry name" value="Beta-lactam-related"/>
</dbReference>
<evidence type="ECO:0000313" key="3">
    <source>
        <dbReference type="Proteomes" id="UP001606302"/>
    </source>
</evidence>
<protein>
    <submittedName>
        <fullName evidence="2">Serine hydrolase domain-containing protein</fullName>
        <ecNumber evidence="2">3.-.-.-</ecNumber>
    </submittedName>
</protein>
<sequence length="397" mass="41747">MSYPAQPSRRHLLAALISTPTLLAACGGGSAQRDEILDPRLLTENQRLQDQANAAVLPGGLAGVVIASQYRSASKLYRACAGRRRQPQGAPLQGDESFSTGSLGKAMTAALAARLVEQGRLRWDSRPVDLIPTLATQQQPAYAGITLTQLLDHRSGLPYGGEDDLAQFLDAWAAGGQPEPATPVLRRRAVLAWALQSPPAGPAGEFLYSNIGYELAAWMLEAATGDSFEALLQREIHQPLGLTLLVQPPADAATGHAGPSPAALAVAEVPAAVDAWLQALQGSGGQWLNARGYALWLREHQRALQGQPSLLPGTYVRRLQGLRPGEYALGWQGGGTVQSPLLVHSGGMPGFTSLVALRQDGQAACFAFSNTQASGGGATDWVADRLDSALSAVLLGH</sequence>
<dbReference type="InterPro" id="IPR050789">
    <property type="entry name" value="Diverse_Enzym_Activities"/>
</dbReference>
<dbReference type="Proteomes" id="UP001606302">
    <property type="component" value="Unassembled WGS sequence"/>
</dbReference>
<gene>
    <name evidence="2" type="ORF">ACG04Q_14865</name>
</gene>
<dbReference type="GO" id="GO:0016787">
    <property type="term" value="F:hydrolase activity"/>
    <property type="evidence" value="ECO:0007669"/>
    <property type="project" value="UniProtKB-KW"/>
</dbReference>
<dbReference type="EC" id="3.-.-.-" evidence="2"/>